<dbReference type="Pfam" id="PF04964">
    <property type="entry name" value="Flp_Fap"/>
    <property type="match status" value="1"/>
</dbReference>
<keyword evidence="1" id="KW-0472">Membrane</keyword>
<dbReference type="InterPro" id="IPR007047">
    <property type="entry name" value="Flp_Fap"/>
</dbReference>
<evidence type="ECO:0000313" key="2">
    <source>
        <dbReference type="EMBL" id="RCW79107.1"/>
    </source>
</evidence>
<accession>A0A368YJM4</accession>
<gene>
    <name evidence="2" type="ORF">C7476_11928</name>
</gene>
<reference evidence="2 3" key="1">
    <citation type="submission" date="2018-07" db="EMBL/GenBank/DDBJ databases">
        <title>Genomic Encyclopedia of Type Strains, Phase III (KMG-III): the genomes of soil and plant-associated and newly described type strains.</title>
        <authorList>
            <person name="Whitman W."/>
        </authorList>
    </citation>
    <scope>NUCLEOTIDE SEQUENCE [LARGE SCALE GENOMIC DNA]</scope>
    <source>
        <strain evidence="2 3">31-25a</strain>
    </source>
</reference>
<dbReference type="EMBL" id="QPJM01000019">
    <property type="protein sequence ID" value="RCW79107.1"/>
    <property type="molecule type" value="Genomic_DNA"/>
</dbReference>
<keyword evidence="1" id="KW-0812">Transmembrane</keyword>
<evidence type="ECO:0000313" key="3">
    <source>
        <dbReference type="Proteomes" id="UP000253324"/>
    </source>
</evidence>
<comment type="caution">
    <text evidence="2">The sequence shown here is derived from an EMBL/GenBank/DDBJ whole genome shotgun (WGS) entry which is preliminary data.</text>
</comment>
<sequence>MTKLFARFLKDETGASAVEYALIVALIAVAIIGTTSKLGTNIKDMFEKPGP</sequence>
<keyword evidence="1" id="KW-1133">Transmembrane helix</keyword>
<keyword evidence="3" id="KW-1185">Reference proteome</keyword>
<evidence type="ECO:0000256" key="1">
    <source>
        <dbReference type="SAM" id="Phobius"/>
    </source>
</evidence>
<organism evidence="2 3">
    <name type="scientific">Phyllobacterium bourgognense</name>
    <dbReference type="NCBI Taxonomy" id="314236"/>
    <lineage>
        <taxon>Bacteria</taxon>
        <taxon>Pseudomonadati</taxon>
        <taxon>Pseudomonadota</taxon>
        <taxon>Alphaproteobacteria</taxon>
        <taxon>Hyphomicrobiales</taxon>
        <taxon>Phyllobacteriaceae</taxon>
        <taxon>Phyllobacterium</taxon>
    </lineage>
</organism>
<name>A0A368YJM4_9HYPH</name>
<dbReference type="Proteomes" id="UP000253324">
    <property type="component" value="Unassembled WGS sequence"/>
</dbReference>
<proteinExistence type="predicted"/>
<feature type="transmembrane region" description="Helical" evidence="1">
    <location>
        <begin position="20"/>
        <end position="39"/>
    </location>
</feature>
<dbReference type="RefSeq" id="WP_114432227.1">
    <property type="nucleotide sequence ID" value="NZ_QPJM01000019.1"/>
</dbReference>
<protein>
    <submittedName>
        <fullName evidence="2">Pilus assembly protein Flp/PilA</fullName>
    </submittedName>
</protein>
<dbReference type="AlphaFoldDB" id="A0A368YJM4"/>